<dbReference type="Gene3D" id="1.10.10.2840">
    <property type="entry name" value="PucR C-terminal helix-turn-helix domain"/>
    <property type="match status" value="1"/>
</dbReference>
<dbReference type="Proteomes" id="UP001595696">
    <property type="component" value="Unassembled WGS sequence"/>
</dbReference>
<dbReference type="InterPro" id="IPR051448">
    <property type="entry name" value="CdaR-like_regulators"/>
</dbReference>
<gene>
    <name evidence="2" type="ORF">ACFO0B_25605</name>
</gene>
<name>A0ABV8E0D5_9NOCA</name>
<dbReference type="PANTHER" id="PTHR33744:SF1">
    <property type="entry name" value="DNA-BINDING TRANSCRIPTIONAL ACTIVATOR ADER"/>
    <property type="match status" value="1"/>
</dbReference>
<dbReference type="Pfam" id="PF13556">
    <property type="entry name" value="HTH_30"/>
    <property type="match status" value="1"/>
</dbReference>
<dbReference type="EMBL" id="JBHSAX010000019">
    <property type="protein sequence ID" value="MFC3965380.1"/>
    <property type="molecule type" value="Genomic_DNA"/>
</dbReference>
<accession>A0ABV8E0D5</accession>
<organism evidence="2 3">
    <name type="scientific">Nocardia jiangsuensis</name>
    <dbReference type="NCBI Taxonomy" id="1691563"/>
    <lineage>
        <taxon>Bacteria</taxon>
        <taxon>Bacillati</taxon>
        <taxon>Actinomycetota</taxon>
        <taxon>Actinomycetes</taxon>
        <taxon>Mycobacteriales</taxon>
        <taxon>Nocardiaceae</taxon>
        <taxon>Nocardia</taxon>
    </lineage>
</organism>
<keyword evidence="3" id="KW-1185">Reference proteome</keyword>
<dbReference type="InterPro" id="IPR042070">
    <property type="entry name" value="PucR_C-HTH_sf"/>
</dbReference>
<evidence type="ECO:0000313" key="3">
    <source>
        <dbReference type="Proteomes" id="UP001595696"/>
    </source>
</evidence>
<protein>
    <submittedName>
        <fullName evidence="2">PucR family transcriptional regulator</fullName>
    </submittedName>
</protein>
<comment type="caution">
    <text evidence="2">The sequence shown here is derived from an EMBL/GenBank/DDBJ whole genome shotgun (WGS) entry which is preliminary data.</text>
</comment>
<sequence length="219" mass="23969">MSARRWDRFSLRVLREHGEPVTEHYLVCALATTADTEPGDDPIRAAHDRIVAACEQPVPAVLTRRGGTILIPGARPDLITGPLLATWVPATFHTIPARAELAHELLELAVRVRAGPGVFGADDLALEYQLTRPGPGRDHLARLLTPLDGHPELLDTVLEYLRQEHGRSATGGALGVHPNTVRNRLDKAGRLLGLDLTRLESLWQLRAAAVVRSFLRSPD</sequence>
<reference evidence="3" key="1">
    <citation type="journal article" date="2019" name="Int. J. Syst. Evol. Microbiol.">
        <title>The Global Catalogue of Microorganisms (GCM) 10K type strain sequencing project: providing services to taxonomists for standard genome sequencing and annotation.</title>
        <authorList>
            <consortium name="The Broad Institute Genomics Platform"/>
            <consortium name="The Broad Institute Genome Sequencing Center for Infectious Disease"/>
            <person name="Wu L."/>
            <person name="Ma J."/>
        </authorList>
    </citation>
    <scope>NUCLEOTIDE SEQUENCE [LARGE SCALE GENOMIC DNA]</scope>
    <source>
        <strain evidence="3">CGMCC 4.7330</strain>
    </source>
</reference>
<proteinExistence type="predicted"/>
<evidence type="ECO:0000259" key="1">
    <source>
        <dbReference type="Pfam" id="PF13556"/>
    </source>
</evidence>
<dbReference type="PANTHER" id="PTHR33744">
    <property type="entry name" value="CARBOHYDRATE DIACID REGULATOR"/>
    <property type="match status" value="1"/>
</dbReference>
<dbReference type="InterPro" id="IPR025736">
    <property type="entry name" value="PucR_C-HTH_dom"/>
</dbReference>
<feature type="domain" description="PucR C-terminal helix-turn-helix" evidence="1">
    <location>
        <begin position="153"/>
        <end position="208"/>
    </location>
</feature>
<dbReference type="RefSeq" id="WP_378615126.1">
    <property type="nucleotide sequence ID" value="NZ_JBHSAX010000019.1"/>
</dbReference>
<evidence type="ECO:0000313" key="2">
    <source>
        <dbReference type="EMBL" id="MFC3965380.1"/>
    </source>
</evidence>